<keyword evidence="3" id="KW-0288">FMN</keyword>
<comment type="subunit">
    <text evidence="10">Heterotetramer of 2 PreA and 2 PreT subunits.</text>
</comment>
<dbReference type="Gene3D" id="3.50.50.60">
    <property type="entry name" value="FAD/NAD(P)-binding domain"/>
    <property type="match status" value="2"/>
</dbReference>
<gene>
    <name evidence="13" type="ORF">SAMN05421819_2632</name>
</gene>
<dbReference type="Pfam" id="PF14691">
    <property type="entry name" value="Fer4_20"/>
    <property type="match status" value="1"/>
</dbReference>
<evidence type="ECO:0000313" key="14">
    <source>
        <dbReference type="Proteomes" id="UP000236728"/>
    </source>
</evidence>
<evidence type="ECO:0000256" key="10">
    <source>
        <dbReference type="ARBA" id="ARBA00049714"/>
    </source>
</evidence>
<dbReference type="GO" id="GO:0004159">
    <property type="term" value="F:dihydropyrimidine dehydrogenase (NAD+) activity"/>
    <property type="evidence" value="ECO:0007669"/>
    <property type="project" value="UniProtKB-EC"/>
</dbReference>
<dbReference type="SUPFAM" id="SSF51971">
    <property type="entry name" value="Nucleotide-binding domain"/>
    <property type="match status" value="1"/>
</dbReference>
<comment type="catalytic activity">
    <reaction evidence="8">
        <text>5,6-dihydrouracil + NAD(+) = uracil + NADH + H(+)</text>
        <dbReference type="Rhea" id="RHEA:20189"/>
        <dbReference type="ChEBI" id="CHEBI:15378"/>
        <dbReference type="ChEBI" id="CHEBI:15901"/>
        <dbReference type="ChEBI" id="CHEBI:17568"/>
        <dbReference type="ChEBI" id="CHEBI:57540"/>
        <dbReference type="ChEBI" id="CHEBI:57945"/>
        <dbReference type="EC" id="1.3.1.1"/>
    </reaction>
</comment>
<evidence type="ECO:0000259" key="12">
    <source>
        <dbReference type="PROSITE" id="PS51379"/>
    </source>
</evidence>
<proteinExistence type="predicted"/>
<dbReference type="GO" id="GO:0051536">
    <property type="term" value="F:iron-sulfur cluster binding"/>
    <property type="evidence" value="ECO:0007669"/>
    <property type="project" value="InterPro"/>
</dbReference>
<accession>A0A1H5ZGI3</accession>
<evidence type="ECO:0000256" key="4">
    <source>
        <dbReference type="ARBA" id="ARBA00023002"/>
    </source>
</evidence>
<protein>
    <recommendedName>
        <fullName evidence="11">dihydrouracil dehydrogenase (NAD(+))</fullName>
        <ecNumber evidence="11">1.3.1.1</ecNumber>
    </recommendedName>
    <alternativeName>
        <fullName evidence="6">Dihydrothymine dehydrogenase</fullName>
    </alternativeName>
    <alternativeName>
        <fullName evidence="5">Dihydrouracil dehydrogenase</fullName>
    </alternativeName>
</protein>
<dbReference type="Gene3D" id="1.10.1060.10">
    <property type="entry name" value="Alpha-helical ferredoxin"/>
    <property type="match status" value="1"/>
</dbReference>
<evidence type="ECO:0000256" key="9">
    <source>
        <dbReference type="ARBA" id="ARBA00049578"/>
    </source>
</evidence>
<keyword evidence="2" id="KW-0285">Flavoprotein</keyword>
<evidence type="ECO:0000256" key="2">
    <source>
        <dbReference type="ARBA" id="ARBA00022630"/>
    </source>
</evidence>
<comment type="catalytic activity">
    <reaction evidence="7">
        <text>5,6-dihydrothymine + NAD(+) = thymine + NADH + H(+)</text>
        <dbReference type="Rhea" id="RHEA:28791"/>
        <dbReference type="ChEBI" id="CHEBI:15378"/>
        <dbReference type="ChEBI" id="CHEBI:17821"/>
        <dbReference type="ChEBI" id="CHEBI:27468"/>
        <dbReference type="ChEBI" id="CHEBI:57540"/>
        <dbReference type="ChEBI" id="CHEBI:57945"/>
        <dbReference type="EC" id="1.3.1.1"/>
    </reaction>
</comment>
<evidence type="ECO:0000313" key="13">
    <source>
        <dbReference type="EMBL" id="SEG35164.1"/>
    </source>
</evidence>
<dbReference type="InterPro" id="IPR028261">
    <property type="entry name" value="DPD_II"/>
</dbReference>
<dbReference type="Proteomes" id="UP000236728">
    <property type="component" value="Unassembled WGS sequence"/>
</dbReference>
<evidence type="ECO:0000256" key="6">
    <source>
        <dbReference type="ARBA" id="ARBA00032722"/>
    </source>
</evidence>
<dbReference type="InterPro" id="IPR009051">
    <property type="entry name" value="Helical_ferredxn"/>
</dbReference>
<dbReference type="Pfam" id="PF07992">
    <property type="entry name" value="Pyr_redox_2"/>
    <property type="match status" value="1"/>
</dbReference>
<dbReference type="AlphaFoldDB" id="A0A1H5ZGI3"/>
<dbReference type="PROSITE" id="PS51379">
    <property type="entry name" value="4FE4S_FER_2"/>
    <property type="match status" value="1"/>
</dbReference>
<dbReference type="SUPFAM" id="SSF46548">
    <property type="entry name" value="alpha-helical ferredoxin"/>
    <property type="match status" value="1"/>
</dbReference>
<evidence type="ECO:0000256" key="7">
    <source>
        <dbReference type="ARBA" id="ARBA00047685"/>
    </source>
</evidence>
<dbReference type="PANTHER" id="PTHR43073">
    <property type="entry name" value="DIHYDROPYRIMIDINE DEHYDROGENASE [NADP(+)]"/>
    <property type="match status" value="1"/>
</dbReference>
<keyword evidence="4" id="KW-0560">Oxidoreductase</keyword>
<comment type="cofactor">
    <cofactor evidence="1">
        <name>FMN</name>
        <dbReference type="ChEBI" id="CHEBI:58210"/>
    </cofactor>
</comment>
<dbReference type="PANTHER" id="PTHR43073:SF2">
    <property type="entry name" value="DIHYDROPYRIMIDINE DEHYDROGENASE [NADP(+)]"/>
    <property type="match status" value="1"/>
</dbReference>
<evidence type="ECO:0000256" key="1">
    <source>
        <dbReference type="ARBA" id="ARBA00001917"/>
    </source>
</evidence>
<evidence type="ECO:0000256" key="5">
    <source>
        <dbReference type="ARBA" id="ARBA00030119"/>
    </source>
</evidence>
<keyword evidence="14" id="KW-1185">Reference proteome</keyword>
<feature type="domain" description="4Fe-4S ferredoxin-type" evidence="12">
    <location>
        <begin position="35"/>
        <end position="68"/>
    </location>
</feature>
<evidence type="ECO:0000256" key="3">
    <source>
        <dbReference type="ARBA" id="ARBA00022643"/>
    </source>
</evidence>
<evidence type="ECO:0000256" key="8">
    <source>
        <dbReference type="ARBA" id="ARBA00048792"/>
    </source>
</evidence>
<evidence type="ECO:0000256" key="11">
    <source>
        <dbReference type="ARBA" id="ARBA00049728"/>
    </source>
</evidence>
<dbReference type="PRINTS" id="PR00419">
    <property type="entry name" value="ADXRDTASE"/>
</dbReference>
<dbReference type="InterPro" id="IPR036188">
    <property type="entry name" value="FAD/NAD-bd_sf"/>
</dbReference>
<dbReference type="InterPro" id="IPR017896">
    <property type="entry name" value="4Fe4S_Fe-S-bd"/>
</dbReference>
<reference evidence="13 14" key="1">
    <citation type="submission" date="2016-10" db="EMBL/GenBank/DDBJ databases">
        <authorList>
            <person name="de Groot N.N."/>
        </authorList>
    </citation>
    <scope>NUCLEOTIDE SEQUENCE [LARGE SCALE GENOMIC DNA]</scope>
    <source>
        <strain evidence="13 14">DSM 22489</strain>
    </source>
</reference>
<dbReference type="InterPro" id="IPR023753">
    <property type="entry name" value="FAD/NAD-binding_dom"/>
</dbReference>
<sequence length="450" mass="47810">MSGMTNSHGRFQAQSPGSPEIAARFPDLHPAFDPTAAVVEANRCLYCFDAPCAQACPTHIDVPKFIKKIASDNLEGSARTILEANILGASCSRACPVEVLCEGACVLHRYNKQPIEIAKLQRFAMDTLYASGTPHPFTPGADAGKSVALIGGGPASLACAAELRRHGIRAQIYDARPLPGGLNTYGIAEYKLPLAESLREIDMLTQLGVEFHFNSWIDAEGLAKLEAENDAVFLGMGLGAIHKLGIAGEEKSGVTNALDFIAGYKSGSIDSVPPKVAVIGAGNTAIDAANAAVRLGATEVHMIYRRGPEQMSAFAFEYEHAKQEGVRFLWHVAPKGLVGEDLVEAMELMRLVPSEDGSLVPRPEEDFTLDLDLVILAIGQSTHTEFLKGGSVKLERGRVVIDRATGQTTNAKYFAGGDCANGGREVVDAVADGKRAGVGIAAWLAEKKEA</sequence>
<dbReference type="OrthoDB" id="9803192at2"/>
<organism evidence="13 14">
    <name type="scientific">Bryocella elongata</name>
    <dbReference type="NCBI Taxonomy" id="863522"/>
    <lineage>
        <taxon>Bacteria</taxon>
        <taxon>Pseudomonadati</taxon>
        <taxon>Acidobacteriota</taxon>
        <taxon>Terriglobia</taxon>
        <taxon>Terriglobales</taxon>
        <taxon>Acidobacteriaceae</taxon>
        <taxon>Bryocella</taxon>
    </lineage>
</organism>
<dbReference type="EMBL" id="FNVA01000004">
    <property type="protein sequence ID" value="SEG35164.1"/>
    <property type="molecule type" value="Genomic_DNA"/>
</dbReference>
<name>A0A1H5ZGI3_9BACT</name>
<dbReference type="EC" id="1.3.1.1" evidence="11"/>
<comment type="function">
    <text evidence="9">Involved in pyrimidine base degradation. Catalyzes physiologically the reduction of uracil to 5,6-dihydrouracil (DHU) by using NADH as a specific cosubstrate. It also catalyzes the reverse reaction and the reduction of thymine to 5,6-dihydrothymine (DHT).</text>
</comment>